<dbReference type="InterPro" id="IPR036868">
    <property type="entry name" value="TusA-like_sf"/>
</dbReference>
<dbReference type="PROSITE" id="PS01148">
    <property type="entry name" value="UPF0033"/>
    <property type="match status" value="1"/>
</dbReference>
<dbReference type="NCBIfam" id="TIGR03527">
    <property type="entry name" value="selenium_YedF"/>
    <property type="match status" value="1"/>
</dbReference>
<dbReference type="CDD" id="cd03421">
    <property type="entry name" value="SirA_like_N"/>
    <property type="match status" value="1"/>
</dbReference>
<dbReference type="PANTHER" id="PTHR33279:SF6">
    <property type="entry name" value="SULFUR CARRIER PROTEIN YEDF-RELATED"/>
    <property type="match status" value="1"/>
</dbReference>
<organism evidence="2 3">
    <name type="scientific">Thermosulfuriphilus ammonigenes</name>
    <dbReference type="NCBI Taxonomy" id="1936021"/>
    <lineage>
        <taxon>Bacteria</taxon>
        <taxon>Pseudomonadati</taxon>
        <taxon>Thermodesulfobacteriota</taxon>
        <taxon>Thermodesulfobacteria</taxon>
        <taxon>Thermodesulfobacteriales</taxon>
        <taxon>Thermodesulfobacteriaceae</taxon>
        <taxon>Thermosulfuriphilus</taxon>
    </lineage>
</organism>
<keyword evidence="2" id="KW-0808">Transferase</keyword>
<evidence type="ECO:0000313" key="2">
    <source>
        <dbReference type="EMBL" id="QIJ71417.1"/>
    </source>
</evidence>
<reference evidence="2 3" key="1">
    <citation type="submission" date="2020-02" db="EMBL/GenBank/DDBJ databases">
        <title>Genome analysis of Thermosulfuriphilus ammonigenes ST65T, an anaerobic thermophilic chemolithoautotrophic bacterium isolated from a deep-sea hydrothermal vent.</title>
        <authorList>
            <person name="Slobodkina G."/>
            <person name="Allioux M."/>
            <person name="Merkel A."/>
            <person name="Alain K."/>
            <person name="Jebbar M."/>
            <person name="Slobodkin A."/>
        </authorList>
    </citation>
    <scope>NUCLEOTIDE SEQUENCE [LARGE SCALE GENOMIC DNA]</scope>
    <source>
        <strain evidence="2 3">ST65</strain>
    </source>
</reference>
<dbReference type="SUPFAM" id="SSF75169">
    <property type="entry name" value="DsrEFH-like"/>
    <property type="match status" value="1"/>
</dbReference>
<dbReference type="AlphaFoldDB" id="A0A6G7PV03"/>
<dbReference type="SUPFAM" id="SSF64307">
    <property type="entry name" value="SirA-like"/>
    <property type="match status" value="1"/>
</dbReference>
<dbReference type="PANTHER" id="PTHR33279">
    <property type="entry name" value="SULFUR CARRIER PROTEIN YEDF-RELATED"/>
    <property type="match status" value="1"/>
</dbReference>
<dbReference type="KEGG" id="tav:G4V39_03620"/>
<evidence type="ECO:0000256" key="1">
    <source>
        <dbReference type="ARBA" id="ARBA00008984"/>
    </source>
</evidence>
<dbReference type="Pfam" id="PF02635">
    <property type="entry name" value="DsrE"/>
    <property type="match status" value="1"/>
</dbReference>
<dbReference type="InterPro" id="IPR027396">
    <property type="entry name" value="DsrEFH-like"/>
</dbReference>
<dbReference type="Gene3D" id="3.30.110.40">
    <property type="entry name" value="TusA-like domain"/>
    <property type="match status" value="1"/>
</dbReference>
<dbReference type="Pfam" id="PF01206">
    <property type="entry name" value="TusA"/>
    <property type="match status" value="1"/>
</dbReference>
<dbReference type="RefSeq" id="WP_166031638.1">
    <property type="nucleotide sequence ID" value="NZ_CP048877.1"/>
</dbReference>
<evidence type="ECO:0000313" key="3">
    <source>
        <dbReference type="Proteomes" id="UP000502179"/>
    </source>
</evidence>
<dbReference type="Proteomes" id="UP000502179">
    <property type="component" value="Chromosome"/>
</dbReference>
<name>A0A6G7PV03_9BACT</name>
<dbReference type="GO" id="GO:0016740">
    <property type="term" value="F:transferase activity"/>
    <property type="evidence" value="ECO:0007669"/>
    <property type="project" value="UniProtKB-KW"/>
</dbReference>
<dbReference type="InterPro" id="IPR019870">
    <property type="entry name" value="Se_metab_YedF"/>
</dbReference>
<dbReference type="InterPro" id="IPR001455">
    <property type="entry name" value="TusA-like"/>
</dbReference>
<protein>
    <submittedName>
        <fullName evidence="2">Sulfurtransferase-like selenium metabolism protein YedF</fullName>
    </submittedName>
</protein>
<dbReference type="InterPro" id="IPR003787">
    <property type="entry name" value="Sulphur_relay_DsrE/F-like"/>
</dbReference>
<keyword evidence="3" id="KW-1185">Reference proteome</keyword>
<accession>A0A6G7PV03</accession>
<proteinExistence type="inferred from homology"/>
<sequence length="200" mass="21694">MAKVIDCQGLACPQPVIKTKEALEEITEGELIVLVDNDSSRANVLRFAEGQGHQAEVTEKAPGIWAIRIIKRPGEGRKASETEITCAPSPENYVVTITSDIMGSGDEALGRILIQAFLKTLPQTSFPPRAVVFYNRGVFLAAEGSEVLEPLKTLSERGVEIIACGTCLDYFGLKESLAVGRVGNMLEIIELLAQNRVVRP</sequence>
<dbReference type="EMBL" id="CP048877">
    <property type="protein sequence ID" value="QIJ71417.1"/>
    <property type="molecule type" value="Genomic_DNA"/>
</dbReference>
<comment type="similarity">
    <text evidence="1">Belongs to the sulfur carrier protein TusA family.</text>
</comment>
<gene>
    <name evidence="2" type="primary">yedF</name>
    <name evidence="2" type="ORF">G4V39_03620</name>
</gene>